<feature type="transmembrane region" description="Helical" evidence="7">
    <location>
        <begin position="207"/>
        <end position="233"/>
    </location>
</feature>
<dbReference type="Pfam" id="PF00528">
    <property type="entry name" value="BPD_transp_1"/>
    <property type="match status" value="1"/>
</dbReference>
<evidence type="ECO:0000256" key="5">
    <source>
        <dbReference type="ARBA" id="ARBA00022989"/>
    </source>
</evidence>
<evidence type="ECO:0000256" key="7">
    <source>
        <dbReference type="RuleBase" id="RU363032"/>
    </source>
</evidence>
<comment type="caution">
    <text evidence="9">The sequence shown here is derived from an EMBL/GenBank/DDBJ whole genome shotgun (WGS) entry which is preliminary data.</text>
</comment>
<dbReference type="InterPro" id="IPR035906">
    <property type="entry name" value="MetI-like_sf"/>
</dbReference>
<evidence type="ECO:0000256" key="4">
    <source>
        <dbReference type="ARBA" id="ARBA00022692"/>
    </source>
</evidence>
<keyword evidence="4 7" id="KW-0812">Transmembrane</keyword>
<evidence type="ECO:0000259" key="8">
    <source>
        <dbReference type="PROSITE" id="PS50928"/>
    </source>
</evidence>
<keyword evidence="5 7" id="KW-1133">Transmembrane helix</keyword>
<keyword evidence="10" id="KW-1185">Reference proteome</keyword>
<feature type="domain" description="ABC transmembrane type-1" evidence="8">
    <location>
        <begin position="75"/>
        <end position="276"/>
    </location>
</feature>
<feature type="transmembrane region" description="Helical" evidence="7">
    <location>
        <begin position="114"/>
        <end position="141"/>
    </location>
</feature>
<dbReference type="Proteomes" id="UP000616595">
    <property type="component" value="Unassembled WGS sequence"/>
</dbReference>
<keyword evidence="6 7" id="KW-0472">Membrane</keyword>
<comment type="similarity">
    <text evidence="7">Belongs to the binding-protein-dependent transport system permease family.</text>
</comment>
<feature type="transmembrane region" description="Helical" evidence="7">
    <location>
        <begin position="153"/>
        <end position="172"/>
    </location>
</feature>
<feature type="transmembrane region" description="Helical" evidence="7">
    <location>
        <begin position="253"/>
        <end position="272"/>
    </location>
</feature>
<dbReference type="AlphaFoldDB" id="A0A923KT63"/>
<evidence type="ECO:0000256" key="1">
    <source>
        <dbReference type="ARBA" id="ARBA00004651"/>
    </source>
</evidence>
<dbReference type="InterPro" id="IPR000515">
    <property type="entry name" value="MetI-like"/>
</dbReference>
<reference evidence="9" key="2">
    <citation type="submission" date="2020-10" db="EMBL/GenBank/DDBJ databases">
        <title>Comparative genomics of the Acetobacterium genus.</title>
        <authorList>
            <person name="Marshall C."/>
            <person name="May H."/>
            <person name="Norman S."/>
        </authorList>
    </citation>
    <scope>NUCLEOTIDE SEQUENCE</scope>
    <source>
        <strain evidence="9">DER-2019</strain>
    </source>
</reference>
<dbReference type="PANTHER" id="PTHR43163">
    <property type="entry name" value="DIPEPTIDE TRANSPORT SYSTEM PERMEASE PROTEIN DPPB-RELATED"/>
    <property type="match status" value="1"/>
</dbReference>
<evidence type="ECO:0000313" key="10">
    <source>
        <dbReference type="Proteomes" id="UP000616595"/>
    </source>
</evidence>
<comment type="subcellular location">
    <subcellularLocation>
        <location evidence="1 7">Cell membrane</location>
        <topology evidence="1 7">Multi-pass membrane protein</topology>
    </subcellularLocation>
</comment>
<proteinExistence type="inferred from homology"/>
<name>A0A923KT63_9FIRM</name>
<sequence>MLVYLSPSSPAQIILQSRYSGDPTQEQINDFNQEYGFDQPILIQYASWLKNAVRGDLGKSLSDGSEVLDDFIYSFKASAELYFSSQLLALIIALPIGVYSAFKANSIFDRISRAYSLVGMSIPDFWLGMLLVYVFSIVLNLLPSFGYTSPQNIILPMLALGLSSSFSLIRLVRTSVLEVLHLNYIRTARSKGLSEGQIMMKHALRNALIPIVTVVGIHLTHFIGGAVAVETMFAWPGLGNFFAKAAGNQDIPVIQGFVLLSAVFFIFANLIIDIICKQLDPRIDYQNEGGKNNG</sequence>
<dbReference type="Gene3D" id="1.10.3720.10">
    <property type="entry name" value="MetI-like"/>
    <property type="match status" value="1"/>
</dbReference>
<protein>
    <submittedName>
        <fullName evidence="9">ABC transporter permease subunit</fullName>
    </submittedName>
</protein>
<gene>
    <name evidence="9" type="ORF">GH810_12175</name>
</gene>
<dbReference type="PROSITE" id="PS50928">
    <property type="entry name" value="ABC_TM1"/>
    <property type="match status" value="1"/>
</dbReference>
<keyword evidence="3" id="KW-1003">Cell membrane</keyword>
<dbReference type="GO" id="GO:0005886">
    <property type="term" value="C:plasma membrane"/>
    <property type="evidence" value="ECO:0007669"/>
    <property type="project" value="UniProtKB-SubCell"/>
</dbReference>
<feature type="transmembrane region" description="Helical" evidence="7">
    <location>
        <begin position="81"/>
        <end position="102"/>
    </location>
</feature>
<dbReference type="GO" id="GO:0055085">
    <property type="term" value="P:transmembrane transport"/>
    <property type="evidence" value="ECO:0007669"/>
    <property type="project" value="InterPro"/>
</dbReference>
<evidence type="ECO:0000256" key="3">
    <source>
        <dbReference type="ARBA" id="ARBA00022475"/>
    </source>
</evidence>
<dbReference type="OrthoDB" id="9789439at2"/>
<evidence type="ECO:0000256" key="2">
    <source>
        <dbReference type="ARBA" id="ARBA00022448"/>
    </source>
</evidence>
<dbReference type="PANTHER" id="PTHR43163:SF6">
    <property type="entry name" value="DIPEPTIDE TRANSPORT SYSTEM PERMEASE PROTEIN DPPB-RELATED"/>
    <property type="match status" value="1"/>
</dbReference>
<organism evidence="9 10">
    <name type="scientific">Acetobacterium paludosum</name>
    <dbReference type="NCBI Taxonomy" id="52693"/>
    <lineage>
        <taxon>Bacteria</taxon>
        <taxon>Bacillati</taxon>
        <taxon>Bacillota</taxon>
        <taxon>Clostridia</taxon>
        <taxon>Eubacteriales</taxon>
        <taxon>Eubacteriaceae</taxon>
        <taxon>Acetobacterium</taxon>
    </lineage>
</organism>
<keyword evidence="2 7" id="KW-0813">Transport</keyword>
<dbReference type="SUPFAM" id="SSF161098">
    <property type="entry name" value="MetI-like"/>
    <property type="match status" value="1"/>
</dbReference>
<dbReference type="EMBL" id="WJBD01000014">
    <property type="protein sequence ID" value="MBC3889072.1"/>
    <property type="molecule type" value="Genomic_DNA"/>
</dbReference>
<reference evidence="9" key="1">
    <citation type="submission" date="2019-10" db="EMBL/GenBank/DDBJ databases">
        <authorList>
            <person name="Ross D.E."/>
            <person name="Gulliver D."/>
        </authorList>
    </citation>
    <scope>NUCLEOTIDE SEQUENCE</scope>
    <source>
        <strain evidence="9">DER-2019</strain>
    </source>
</reference>
<evidence type="ECO:0000256" key="6">
    <source>
        <dbReference type="ARBA" id="ARBA00023136"/>
    </source>
</evidence>
<dbReference type="CDD" id="cd06261">
    <property type="entry name" value="TM_PBP2"/>
    <property type="match status" value="1"/>
</dbReference>
<evidence type="ECO:0000313" key="9">
    <source>
        <dbReference type="EMBL" id="MBC3889072.1"/>
    </source>
</evidence>
<accession>A0A923KT63</accession>